<sequence>MFRKLKSVGGVNSTSASTSNSSRSSHAQNGTNINHSTGSHTSRHSHTSSLFSSWFALGSRSTTSTSLFHSITSRDSKVNSRQSSKSKAADADTDTHTSAAVEDTLTNQNRTRSKGNMNASETAQPISTSEVSNQEKIPETPQDEIPSPKHQAENEAIVENGFAIDPDTATRVVAPIVAINSDLDENVSTETVVVRNDVFTEPSNGNPLEESQNSVPKKETGMHLDPVKEGSAGTDPKTNSVPIPSDFVVVSSEDEKNTNPNEEAEKRTISVKAVTFRGEAEANAEKASEIRSMSANEPSPTDLRTSFRGVSARVFGSSGNLKGVRSKTDPSSGSSSSGPSTPKQTSRPKTSIAGVRSMSAAEGLPSLEKDSEPPLLGSRITSRLFRNANSEDQTFPESSAPIMRNDMLSFQDRQQSMKLHVSREPVIIRSSLLRGWHRDIVALLHNMLRLEVKDLYRILDSMGKRSLFLSVRDFASFFEWWWLFKRLVLQALIVEEEVLFGFIGDFDSTTEELSAEHRENRRSRLVTLMNEVDVLGDQFIAGLVGLDEQDLFQRSERVAISVLKHISKMDASIPPLIANTGKLTDTNRIQVEKDLMRAITRSPTQEALFFVLRGNGLSEKSWPVARLRPHNLMLCMMRRKRYERHLTIVKSFSEQLKLYDISMMKAHRPSRVLKAAVPTRTVTSNGKTDRAFDRNQTV</sequence>
<organism evidence="2">
    <name type="scientific">Timspurckia oligopyrenoides</name>
    <dbReference type="NCBI Taxonomy" id="708627"/>
    <lineage>
        <taxon>Eukaryota</taxon>
        <taxon>Rhodophyta</taxon>
        <taxon>Bangiophyceae</taxon>
        <taxon>Porphyridiales</taxon>
        <taxon>Porphyridiaceae</taxon>
        <taxon>Timspurckia</taxon>
    </lineage>
</organism>
<feature type="region of interest" description="Disordered" evidence="1">
    <location>
        <begin position="68"/>
        <end position="150"/>
    </location>
</feature>
<feature type="compositionally biased region" description="Low complexity" evidence="1">
    <location>
        <begin position="7"/>
        <end position="25"/>
    </location>
</feature>
<proteinExistence type="predicted"/>
<dbReference type="AlphaFoldDB" id="A0A7S0ZEI1"/>
<feature type="compositionally biased region" description="Low complexity" evidence="1">
    <location>
        <begin position="329"/>
        <end position="345"/>
    </location>
</feature>
<dbReference type="EMBL" id="HBFP01005226">
    <property type="protein sequence ID" value="CAD8819318.1"/>
    <property type="molecule type" value="Transcribed_RNA"/>
</dbReference>
<evidence type="ECO:0000256" key="1">
    <source>
        <dbReference type="SAM" id="MobiDB-lite"/>
    </source>
</evidence>
<feature type="compositionally biased region" description="Basic and acidic residues" evidence="1">
    <location>
        <begin position="278"/>
        <end position="289"/>
    </location>
</feature>
<feature type="compositionally biased region" description="Polar residues" evidence="1">
    <location>
        <begin position="291"/>
        <end position="304"/>
    </location>
</feature>
<feature type="compositionally biased region" description="Basic and acidic residues" evidence="1">
    <location>
        <begin position="253"/>
        <end position="268"/>
    </location>
</feature>
<gene>
    <name evidence="2" type="ORF">TOLI1172_LOCUS3707</name>
</gene>
<feature type="compositionally biased region" description="Polar residues" evidence="1">
    <location>
        <begin position="201"/>
        <end position="215"/>
    </location>
</feature>
<reference evidence="2" key="1">
    <citation type="submission" date="2021-01" db="EMBL/GenBank/DDBJ databases">
        <authorList>
            <person name="Corre E."/>
            <person name="Pelletier E."/>
            <person name="Niang G."/>
            <person name="Scheremetjew M."/>
            <person name="Finn R."/>
            <person name="Kale V."/>
            <person name="Holt S."/>
            <person name="Cochrane G."/>
            <person name="Meng A."/>
            <person name="Brown T."/>
            <person name="Cohen L."/>
        </authorList>
    </citation>
    <scope>NUCLEOTIDE SEQUENCE</scope>
    <source>
        <strain evidence="2">CCMP3278</strain>
    </source>
</reference>
<feature type="region of interest" description="Disordered" evidence="1">
    <location>
        <begin position="199"/>
        <end position="355"/>
    </location>
</feature>
<protein>
    <submittedName>
        <fullName evidence="2">Uncharacterized protein</fullName>
    </submittedName>
</protein>
<feature type="compositionally biased region" description="Basic and acidic residues" evidence="1">
    <location>
        <begin position="216"/>
        <end position="228"/>
    </location>
</feature>
<feature type="region of interest" description="Disordered" evidence="1">
    <location>
        <begin position="1"/>
        <end position="46"/>
    </location>
</feature>
<accession>A0A7S0ZEI1</accession>
<feature type="compositionally biased region" description="Polar residues" evidence="1">
    <location>
        <begin position="104"/>
        <end position="135"/>
    </location>
</feature>
<name>A0A7S0ZEI1_9RHOD</name>
<evidence type="ECO:0000313" key="2">
    <source>
        <dbReference type="EMBL" id="CAD8819318.1"/>
    </source>
</evidence>